<feature type="compositionally biased region" description="Pro residues" evidence="1">
    <location>
        <begin position="88"/>
        <end position="97"/>
    </location>
</feature>
<feature type="compositionally biased region" description="Pro residues" evidence="1">
    <location>
        <begin position="38"/>
        <end position="52"/>
    </location>
</feature>
<gene>
    <name evidence="2" type="ORF">BCR34DRAFT_598936</name>
</gene>
<dbReference type="EMBL" id="MCFA01000030">
    <property type="protein sequence ID" value="ORY14812.1"/>
    <property type="molecule type" value="Genomic_DNA"/>
</dbReference>
<proteinExistence type="predicted"/>
<accession>A0A1Y1ZX36</accession>
<feature type="region of interest" description="Disordered" evidence="1">
    <location>
        <begin position="1"/>
        <end position="56"/>
    </location>
</feature>
<feature type="region of interest" description="Disordered" evidence="1">
    <location>
        <begin position="80"/>
        <end position="111"/>
    </location>
</feature>
<dbReference type="Proteomes" id="UP000193144">
    <property type="component" value="Unassembled WGS sequence"/>
</dbReference>
<reference evidence="2 3" key="1">
    <citation type="submission" date="2016-07" db="EMBL/GenBank/DDBJ databases">
        <title>Pervasive Adenine N6-methylation of Active Genes in Fungi.</title>
        <authorList>
            <consortium name="DOE Joint Genome Institute"/>
            <person name="Mondo S.J."/>
            <person name="Dannebaum R.O."/>
            <person name="Kuo R.C."/>
            <person name="Labutti K."/>
            <person name="Haridas S."/>
            <person name="Kuo A."/>
            <person name="Salamov A."/>
            <person name="Ahrendt S.R."/>
            <person name="Lipzen A."/>
            <person name="Sullivan W."/>
            <person name="Andreopoulos W.B."/>
            <person name="Clum A."/>
            <person name="Lindquist E."/>
            <person name="Daum C."/>
            <person name="Ramamoorthy G.K."/>
            <person name="Gryganskyi A."/>
            <person name="Culley D."/>
            <person name="Magnuson J.K."/>
            <person name="James T.Y."/>
            <person name="O'Malley M.A."/>
            <person name="Stajich J.E."/>
            <person name="Spatafora J.W."/>
            <person name="Visel A."/>
            <person name="Grigoriev I.V."/>
        </authorList>
    </citation>
    <scope>NUCLEOTIDE SEQUENCE [LARGE SCALE GENOMIC DNA]</scope>
    <source>
        <strain evidence="2 3">CBS 115471</strain>
    </source>
</reference>
<sequence>MSPHPQSVPVDHPDRTSPPPILRNGEDGKPPAKKRRWLPPPPPTLPPKPPLGAPYKAKMLPLNGKVLRYNQYISTKRKIDCDYHGHGQPPPRAPPSMPSALSSVPGNLVPSYTPGPPPPLYTSRPPAPVYVSGPPPATLLMLLLQLSSRTPAPLSTCASPEQPLINERGTNVVIVH</sequence>
<dbReference type="PRINTS" id="PR01217">
    <property type="entry name" value="PRICHEXTENSN"/>
</dbReference>
<protein>
    <submittedName>
        <fullName evidence="2">Uncharacterized protein</fullName>
    </submittedName>
</protein>
<evidence type="ECO:0000313" key="3">
    <source>
        <dbReference type="Proteomes" id="UP000193144"/>
    </source>
</evidence>
<evidence type="ECO:0000313" key="2">
    <source>
        <dbReference type="EMBL" id="ORY14812.1"/>
    </source>
</evidence>
<evidence type="ECO:0000256" key="1">
    <source>
        <dbReference type="SAM" id="MobiDB-lite"/>
    </source>
</evidence>
<comment type="caution">
    <text evidence="2">The sequence shown here is derived from an EMBL/GenBank/DDBJ whole genome shotgun (WGS) entry which is preliminary data.</text>
</comment>
<name>A0A1Y1ZX36_9PLEO</name>
<organism evidence="2 3">
    <name type="scientific">Clohesyomyces aquaticus</name>
    <dbReference type="NCBI Taxonomy" id="1231657"/>
    <lineage>
        <taxon>Eukaryota</taxon>
        <taxon>Fungi</taxon>
        <taxon>Dikarya</taxon>
        <taxon>Ascomycota</taxon>
        <taxon>Pezizomycotina</taxon>
        <taxon>Dothideomycetes</taxon>
        <taxon>Pleosporomycetidae</taxon>
        <taxon>Pleosporales</taxon>
        <taxon>Lindgomycetaceae</taxon>
        <taxon>Clohesyomyces</taxon>
    </lineage>
</organism>
<dbReference type="AlphaFoldDB" id="A0A1Y1ZX36"/>
<keyword evidence="3" id="KW-1185">Reference proteome</keyword>